<sequence length="142" mass="15256">MPINWQDPIIRDRLLASIIGSYDSSVNCAEVARLFGQEATYSAIENFLRKPKREAAKLKAEAVGASGPAPSPARPKGPGTPKKVKGDGVKTGRIIKKKAANGSVSSSPIKSSPIKKEIFEFDIGFPSGPVQSEEEEENVEYV</sequence>
<dbReference type="EMBL" id="JAGMWT010000009">
    <property type="protein sequence ID" value="KAH7122624.1"/>
    <property type="molecule type" value="Genomic_DNA"/>
</dbReference>
<evidence type="ECO:0000313" key="3">
    <source>
        <dbReference type="Proteomes" id="UP000700596"/>
    </source>
</evidence>
<protein>
    <submittedName>
        <fullName evidence="2">Uncharacterized protein</fullName>
    </submittedName>
</protein>
<gene>
    <name evidence="2" type="ORF">B0J11DRAFT_531943</name>
</gene>
<proteinExistence type="predicted"/>
<name>A0A9P9DPF5_9PLEO</name>
<organism evidence="2 3">
    <name type="scientific">Dendryphion nanum</name>
    <dbReference type="NCBI Taxonomy" id="256645"/>
    <lineage>
        <taxon>Eukaryota</taxon>
        <taxon>Fungi</taxon>
        <taxon>Dikarya</taxon>
        <taxon>Ascomycota</taxon>
        <taxon>Pezizomycotina</taxon>
        <taxon>Dothideomycetes</taxon>
        <taxon>Pleosporomycetidae</taxon>
        <taxon>Pleosporales</taxon>
        <taxon>Torulaceae</taxon>
        <taxon>Dendryphion</taxon>
    </lineage>
</organism>
<comment type="caution">
    <text evidence="2">The sequence shown here is derived from an EMBL/GenBank/DDBJ whole genome shotgun (WGS) entry which is preliminary data.</text>
</comment>
<feature type="region of interest" description="Disordered" evidence="1">
    <location>
        <begin position="59"/>
        <end position="92"/>
    </location>
</feature>
<evidence type="ECO:0000313" key="2">
    <source>
        <dbReference type="EMBL" id="KAH7122624.1"/>
    </source>
</evidence>
<evidence type="ECO:0000256" key="1">
    <source>
        <dbReference type="SAM" id="MobiDB-lite"/>
    </source>
</evidence>
<reference evidence="2" key="1">
    <citation type="journal article" date="2021" name="Nat. Commun.">
        <title>Genetic determinants of endophytism in the Arabidopsis root mycobiome.</title>
        <authorList>
            <person name="Mesny F."/>
            <person name="Miyauchi S."/>
            <person name="Thiergart T."/>
            <person name="Pickel B."/>
            <person name="Atanasova L."/>
            <person name="Karlsson M."/>
            <person name="Huettel B."/>
            <person name="Barry K.W."/>
            <person name="Haridas S."/>
            <person name="Chen C."/>
            <person name="Bauer D."/>
            <person name="Andreopoulos W."/>
            <person name="Pangilinan J."/>
            <person name="LaButti K."/>
            <person name="Riley R."/>
            <person name="Lipzen A."/>
            <person name="Clum A."/>
            <person name="Drula E."/>
            <person name="Henrissat B."/>
            <person name="Kohler A."/>
            <person name="Grigoriev I.V."/>
            <person name="Martin F.M."/>
            <person name="Hacquard S."/>
        </authorList>
    </citation>
    <scope>NUCLEOTIDE SEQUENCE</scope>
    <source>
        <strain evidence="2">MPI-CAGE-CH-0243</strain>
    </source>
</reference>
<dbReference type="OrthoDB" id="4828117at2759"/>
<accession>A0A9P9DPF5</accession>
<dbReference type="AlphaFoldDB" id="A0A9P9DPF5"/>
<keyword evidence="3" id="KW-1185">Reference proteome</keyword>
<dbReference type="Proteomes" id="UP000700596">
    <property type="component" value="Unassembled WGS sequence"/>
</dbReference>